<dbReference type="PRINTS" id="PR00337">
    <property type="entry name" value="LEUILEVALBP"/>
</dbReference>
<comment type="similarity">
    <text evidence="1">Belongs to the leucine-binding protein family.</text>
</comment>
<keyword evidence="8" id="KW-1185">Reference proteome</keyword>
<dbReference type="CDD" id="cd20013">
    <property type="entry name" value="PBP1_RPA0985_benzoate-like"/>
    <property type="match status" value="1"/>
</dbReference>
<dbReference type="Pfam" id="PF13458">
    <property type="entry name" value="Peripla_BP_6"/>
    <property type="match status" value="1"/>
</dbReference>
<keyword evidence="4" id="KW-0029">Amino-acid transport</keyword>
<dbReference type="InterPro" id="IPR051010">
    <property type="entry name" value="BCAA_transport"/>
</dbReference>
<feature type="transmembrane region" description="Helical" evidence="5">
    <location>
        <begin position="7"/>
        <end position="29"/>
    </location>
</feature>
<evidence type="ECO:0000256" key="5">
    <source>
        <dbReference type="SAM" id="Phobius"/>
    </source>
</evidence>
<feature type="domain" description="Leucine-binding protein" evidence="6">
    <location>
        <begin position="39"/>
        <end position="378"/>
    </location>
</feature>
<dbReference type="Proteomes" id="UP000319449">
    <property type="component" value="Unassembled WGS sequence"/>
</dbReference>
<keyword evidence="5" id="KW-1133">Transmembrane helix</keyword>
<keyword evidence="5" id="KW-0472">Membrane</keyword>
<gene>
    <name evidence="7" type="ORF">JN12_02910</name>
</gene>
<evidence type="ECO:0000256" key="2">
    <source>
        <dbReference type="ARBA" id="ARBA00022448"/>
    </source>
</evidence>
<dbReference type="InterPro" id="IPR000709">
    <property type="entry name" value="Leu_Ile_Val-bd"/>
</dbReference>
<accession>A0A562VIY9</accession>
<evidence type="ECO:0000313" key="7">
    <source>
        <dbReference type="EMBL" id="TWJ17791.1"/>
    </source>
</evidence>
<dbReference type="RefSeq" id="WP_211360546.1">
    <property type="nucleotide sequence ID" value="NZ_VLLN01000019.1"/>
</dbReference>
<evidence type="ECO:0000256" key="3">
    <source>
        <dbReference type="ARBA" id="ARBA00022729"/>
    </source>
</evidence>
<dbReference type="GO" id="GO:0006865">
    <property type="term" value="P:amino acid transport"/>
    <property type="evidence" value="ECO:0007669"/>
    <property type="project" value="UniProtKB-KW"/>
</dbReference>
<evidence type="ECO:0000313" key="8">
    <source>
        <dbReference type="Proteomes" id="UP000319449"/>
    </source>
</evidence>
<keyword evidence="3" id="KW-0732">Signal</keyword>
<dbReference type="PANTHER" id="PTHR30483:SF6">
    <property type="entry name" value="PERIPLASMIC BINDING PROTEIN OF ABC TRANSPORTER FOR NATURAL AMINO ACIDS"/>
    <property type="match status" value="1"/>
</dbReference>
<keyword evidence="5" id="KW-0812">Transmembrane</keyword>
<comment type="caution">
    <text evidence="7">The sequence shown here is derived from an EMBL/GenBank/DDBJ whole genome shotgun (WGS) entry which is preliminary data.</text>
</comment>
<protein>
    <submittedName>
        <fullName evidence="7">Branched-chain amino acid transport system substrate-binding protein</fullName>
    </submittedName>
</protein>
<dbReference type="InterPro" id="IPR028081">
    <property type="entry name" value="Leu-bd"/>
</dbReference>
<dbReference type="Gene3D" id="3.40.50.2300">
    <property type="match status" value="2"/>
</dbReference>
<dbReference type="SUPFAM" id="SSF53822">
    <property type="entry name" value="Periplasmic binding protein-like I"/>
    <property type="match status" value="1"/>
</dbReference>
<dbReference type="EMBL" id="VLLN01000019">
    <property type="protein sequence ID" value="TWJ17791.1"/>
    <property type="molecule type" value="Genomic_DNA"/>
</dbReference>
<name>A0A562VIY9_9BACT</name>
<reference evidence="7 8" key="1">
    <citation type="submission" date="2019-07" db="EMBL/GenBank/DDBJ databases">
        <title>Genomic Encyclopedia of Archaeal and Bacterial Type Strains, Phase II (KMG-II): from individual species to whole genera.</title>
        <authorList>
            <person name="Goeker M."/>
        </authorList>
    </citation>
    <scope>NUCLEOTIDE SEQUENCE [LARGE SCALE GENOMIC DNA]</scope>
    <source>
        <strain evidence="7 8">ATCC BAA-1139</strain>
    </source>
</reference>
<dbReference type="AlphaFoldDB" id="A0A562VIY9"/>
<sequence length="400" mass="43426">MEKQRHNLLTIVHGVAVFLMVMCGIVALATDQAYAAGDTIKVGIITEMTGTFADFGRHIVGGAKAYMKVHGDTVAGKKVELIIRDTTGPVPDVAKRLAQELIVKDKVDFIAGLGFTPNALAIAPLVTEAKKPTIIMNAATSIITTKSPYFARVSMTLPQVTEPMAQWAFKKGYRKIYTLVADYGPGHDAEAAFKKAFTKMGGEVVGESRVPLKSPEFGPYVQRIKDAKPQAVFAFVMPGEMAVAFMKTYNERGLAKSGIKLLSTGDVMDDAVQDALGDHALGVISSHQYSVAHKSPENKNFLAAYSKFDPQRPNFMAVGGYDGMAAIYNVIKQLNGKIDGDKAMAVLKGMKLNSPRGPIQIDAATRDVVQNIYIREVKKVDGHYYNVEFETFNAVKDPGK</sequence>
<evidence type="ECO:0000256" key="4">
    <source>
        <dbReference type="ARBA" id="ARBA00022970"/>
    </source>
</evidence>
<organism evidence="7 8">
    <name type="scientific">Geobacter argillaceus</name>
    <dbReference type="NCBI Taxonomy" id="345631"/>
    <lineage>
        <taxon>Bacteria</taxon>
        <taxon>Pseudomonadati</taxon>
        <taxon>Thermodesulfobacteriota</taxon>
        <taxon>Desulfuromonadia</taxon>
        <taxon>Geobacterales</taxon>
        <taxon>Geobacteraceae</taxon>
        <taxon>Geobacter</taxon>
    </lineage>
</organism>
<proteinExistence type="inferred from homology"/>
<dbReference type="InterPro" id="IPR028082">
    <property type="entry name" value="Peripla_BP_I"/>
</dbReference>
<keyword evidence="2" id="KW-0813">Transport</keyword>
<dbReference type="PANTHER" id="PTHR30483">
    <property type="entry name" value="LEUCINE-SPECIFIC-BINDING PROTEIN"/>
    <property type="match status" value="1"/>
</dbReference>
<evidence type="ECO:0000256" key="1">
    <source>
        <dbReference type="ARBA" id="ARBA00010062"/>
    </source>
</evidence>
<evidence type="ECO:0000259" key="6">
    <source>
        <dbReference type="Pfam" id="PF13458"/>
    </source>
</evidence>